<feature type="domain" description="Glycosyl hydrolase family 59 C-terminal lectin" evidence="2">
    <location>
        <begin position="134"/>
        <end position="215"/>
    </location>
</feature>
<evidence type="ECO:0000313" key="4">
    <source>
        <dbReference type="Proteomes" id="UP001165679"/>
    </source>
</evidence>
<dbReference type="AlphaFoldDB" id="A0AA41YQJ4"/>
<organism evidence="3 4">
    <name type="scientific">Limobrevibacterium gyesilva</name>
    <dbReference type="NCBI Taxonomy" id="2991712"/>
    <lineage>
        <taxon>Bacteria</taxon>
        <taxon>Pseudomonadati</taxon>
        <taxon>Pseudomonadota</taxon>
        <taxon>Alphaproteobacteria</taxon>
        <taxon>Acetobacterales</taxon>
        <taxon>Acetobacteraceae</taxon>
        <taxon>Limobrevibacterium</taxon>
    </lineage>
</organism>
<sequence length="218" mass="23799">MNRRHIALGALALPWLPAVCRAQGAAGGPDLSRYPVGPLPPDFLGSWRTGQGPPGDWRVVEDRTASHGKAIAQISADPTDYRFPLAVYQPLAAQDVEASVRFKAVEGRVDRAGGIAVRLRGPDDYYVARANALEDNVNLYRVMGGRRQQIAGAQAKVSSAEWHTLTLRAEGDRFSVSFDGRQLITATDRTFAGSGKVALWTKADSVTRFDRLEIRSLR</sequence>
<feature type="chain" id="PRO_5041388387" description="Glycosyl hydrolase family 59 C-terminal lectin domain-containing protein" evidence="1">
    <location>
        <begin position="23"/>
        <end position="218"/>
    </location>
</feature>
<dbReference type="Proteomes" id="UP001165679">
    <property type="component" value="Unassembled WGS sequence"/>
</dbReference>
<dbReference type="InterPro" id="IPR049162">
    <property type="entry name" value="GH59_C"/>
</dbReference>
<feature type="signal peptide" evidence="1">
    <location>
        <begin position="1"/>
        <end position="22"/>
    </location>
</feature>
<proteinExistence type="predicted"/>
<dbReference type="Pfam" id="PF21708">
    <property type="entry name" value="Glyco_hydro_59_C"/>
    <property type="match status" value="1"/>
</dbReference>
<accession>A0AA41YQJ4</accession>
<dbReference type="RefSeq" id="WP_264716824.1">
    <property type="nucleotide sequence ID" value="NZ_JAPDNT010000057.1"/>
</dbReference>
<reference evidence="3" key="2">
    <citation type="submission" date="2022-10" db="EMBL/GenBank/DDBJ databases">
        <authorList>
            <person name="Trinh H.N."/>
        </authorList>
    </citation>
    <scope>NUCLEOTIDE SEQUENCE</scope>
    <source>
        <strain evidence="3">RN2-1</strain>
    </source>
</reference>
<dbReference type="Gene3D" id="2.60.120.560">
    <property type="entry name" value="Exo-inulinase, domain 1"/>
    <property type="match status" value="1"/>
</dbReference>
<evidence type="ECO:0000259" key="2">
    <source>
        <dbReference type="Pfam" id="PF21708"/>
    </source>
</evidence>
<keyword evidence="4" id="KW-1185">Reference proteome</keyword>
<reference evidence="3" key="1">
    <citation type="submission" date="2022-09" db="EMBL/GenBank/DDBJ databases">
        <title>Rhodovastum sp. nov. RN2-1 isolated from soil in Seongnam, South Korea.</title>
        <authorList>
            <person name="Le N.T."/>
        </authorList>
    </citation>
    <scope>NUCLEOTIDE SEQUENCE</scope>
    <source>
        <strain evidence="3">RN2-1</strain>
    </source>
</reference>
<evidence type="ECO:0000313" key="3">
    <source>
        <dbReference type="EMBL" id="MCW3477849.1"/>
    </source>
</evidence>
<protein>
    <recommendedName>
        <fullName evidence="2">Glycosyl hydrolase family 59 C-terminal lectin domain-containing protein</fullName>
    </recommendedName>
</protein>
<gene>
    <name evidence="3" type="ORF">OL599_25195</name>
</gene>
<evidence type="ECO:0000256" key="1">
    <source>
        <dbReference type="SAM" id="SignalP"/>
    </source>
</evidence>
<name>A0AA41YQJ4_9PROT</name>
<comment type="caution">
    <text evidence="3">The sequence shown here is derived from an EMBL/GenBank/DDBJ whole genome shotgun (WGS) entry which is preliminary data.</text>
</comment>
<keyword evidence="1" id="KW-0732">Signal</keyword>
<dbReference type="EMBL" id="JAPDNT010000057">
    <property type="protein sequence ID" value="MCW3477849.1"/>
    <property type="molecule type" value="Genomic_DNA"/>
</dbReference>